<protein>
    <recommendedName>
        <fullName evidence="1">Cupin type-2 domain-containing protein</fullName>
    </recommendedName>
</protein>
<dbReference type="InterPro" id="IPR011051">
    <property type="entry name" value="RmlC_Cupin_sf"/>
</dbReference>
<evidence type="ECO:0000259" key="1">
    <source>
        <dbReference type="Pfam" id="PF07883"/>
    </source>
</evidence>
<sequence length="164" mass="18287">MQAKSAIPASSGVSQERFDFGGLGVNWKISGHITDSRFSVVHHPMAPHALAAPLHRHHNEDEYSYVIEGRLGALLGEEVVIAETGAWVIKPRNQWHTFWNAGETPCEIIEIISPAGFENYFREVAASWGDMGRFKLTNAKYALDMNFDSVPVLCERFGLTFPTL</sequence>
<organism evidence="2 3">
    <name type="scientific">Desulfosarcina widdelii</name>
    <dbReference type="NCBI Taxonomy" id="947919"/>
    <lineage>
        <taxon>Bacteria</taxon>
        <taxon>Pseudomonadati</taxon>
        <taxon>Thermodesulfobacteriota</taxon>
        <taxon>Desulfobacteria</taxon>
        <taxon>Desulfobacterales</taxon>
        <taxon>Desulfosarcinaceae</taxon>
        <taxon>Desulfosarcina</taxon>
    </lineage>
</organism>
<name>A0A5K7ZC20_9BACT</name>
<evidence type="ECO:0000313" key="2">
    <source>
        <dbReference type="EMBL" id="BBO76004.1"/>
    </source>
</evidence>
<dbReference type="KEGG" id="dwd:DSCW_34210"/>
<dbReference type="Proteomes" id="UP000427769">
    <property type="component" value="Chromosome"/>
</dbReference>
<dbReference type="PANTHER" id="PTHR36440:SF1">
    <property type="entry name" value="PUTATIVE (AFU_ORTHOLOGUE AFUA_8G07350)-RELATED"/>
    <property type="match status" value="1"/>
</dbReference>
<gene>
    <name evidence="2" type="ORF">DSCW_34210</name>
</gene>
<keyword evidence="3" id="KW-1185">Reference proteome</keyword>
<accession>A0A5K7ZC20</accession>
<dbReference type="EMBL" id="AP021875">
    <property type="protein sequence ID" value="BBO76004.1"/>
    <property type="molecule type" value="Genomic_DNA"/>
</dbReference>
<proteinExistence type="predicted"/>
<evidence type="ECO:0000313" key="3">
    <source>
        <dbReference type="Proteomes" id="UP000427769"/>
    </source>
</evidence>
<feature type="domain" description="Cupin type-2" evidence="1">
    <location>
        <begin position="45"/>
        <end position="111"/>
    </location>
</feature>
<reference evidence="2 3" key="1">
    <citation type="submission" date="2019-11" db="EMBL/GenBank/DDBJ databases">
        <title>Comparative genomics of hydrocarbon-degrading Desulfosarcina strains.</title>
        <authorList>
            <person name="Watanabe M."/>
            <person name="Kojima H."/>
            <person name="Fukui M."/>
        </authorList>
    </citation>
    <scope>NUCLEOTIDE SEQUENCE [LARGE SCALE GENOMIC DNA]</scope>
    <source>
        <strain evidence="2 3">PP31</strain>
    </source>
</reference>
<dbReference type="InterPro" id="IPR014710">
    <property type="entry name" value="RmlC-like_jellyroll"/>
</dbReference>
<dbReference type="RefSeq" id="WP_155304866.1">
    <property type="nucleotide sequence ID" value="NZ_AP021875.1"/>
</dbReference>
<dbReference type="PANTHER" id="PTHR36440">
    <property type="entry name" value="PUTATIVE (AFU_ORTHOLOGUE AFUA_8G07350)-RELATED"/>
    <property type="match status" value="1"/>
</dbReference>
<dbReference type="AlphaFoldDB" id="A0A5K7ZC20"/>
<dbReference type="Gene3D" id="2.60.120.10">
    <property type="entry name" value="Jelly Rolls"/>
    <property type="match status" value="1"/>
</dbReference>
<dbReference type="SUPFAM" id="SSF51182">
    <property type="entry name" value="RmlC-like cupins"/>
    <property type="match status" value="1"/>
</dbReference>
<dbReference type="InterPro" id="IPR053146">
    <property type="entry name" value="QDO-like"/>
</dbReference>
<dbReference type="OrthoDB" id="9791637at2"/>
<dbReference type="InterPro" id="IPR013096">
    <property type="entry name" value="Cupin_2"/>
</dbReference>
<dbReference type="Pfam" id="PF07883">
    <property type="entry name" value="Cupin_2"/>
    <property type="match status" value="1"/>
</dbReference>